<proteinExistence type="predicted"/>
<feature type="transmembrane region" description="Helical" evidence="10">
    <location>
        <begin position="138"/>
        <end position="159"/>
    </location>
</feature>
<keyword evidence="5 10" id="KW-0812">Transmembrane</keyword>
<feature type="transmembrane region" description="Helical" evidence="10">
    <location>
        <begin position="20"/>
        <end position="39"/>
    </location>
</feature>
<dbReference type="Pfam" id="PF02386">
    <property type="entry name" value="TrkH"/>
    <property type="match status" value="1"/>
</dbReference>
<feature type="transmembrane region" description="Helical" evidence="10">
    <location>
        <begin position="199"/>
        <end position="223"/>
    </location>
</feature>
<evidence type="ECO:0000256" key="4">
    <source>
        <dbReference type="ARBA" id="ARBA00022538"/>
    </source>
</evidence>
<dbReference type="GO" id="GO:0016787">
    <property type="term" value="F:hydrolase activity"/>
    <property type="evidence" value="ECO:0007669"/>
    <property type="project" value="UniProtKB-KW"/>
</dbReference>
<dbReference type="PANTHER" id="PTHR32024:SF1">
    <property type="entry name" value="KTR SYSTEM POTASSIUM UPTAKE PROTEIN B"/>
    <property type="match status" value="1"/>
</dbReference>
<evidence type="ECO:0000256" key="1">
    <source>
        <dbReference type="ARBA" id="ARBA00004651"/>
    </source>
</evidence>
<reference evidence="12" key="2">
    <citation type="submission" date="2015-02" db="EMBL/GenBank/DDBJ databases">
        <title>Complete Genome Sequence of Pelosinus fermentans JBW45.</title>
        <authorList>
            <person name="De Leon K.B."/>
            <person name="Utturkar S.M."/>
            <person name="Camilleri L.B."/>
            <person name="Arkin A.P."/>
            <person name="Fields M.W."/>
            <person name="Brown S.D."/>
            <person name="Wall J.D."/>
        </authorList>
    </citation>
    <scope>NUCLEOTIDE SEQUENCE [LARGE SCALE GENOMIC DNA]</scope>
    <source>
        <strain evidence="12">JBW45</strain>
    </source>
</reference>
<keyword evidence="9 10" id="KW-0472">Membrane</keyword>
<feature type="transmembrane region" description="Helical" evidence="10">
    <location>
        <begin position="84"/>
        <end position="107"/>
    </location>
</feature>
<dbReference type="NCBIfam" id="TIGR00933">
    <property type="entry name" value="2a38"/>
    <property type="match status" value="1"/>
</dbReference>
<feature type="transmembrane region" description="Helical" evidence="10">
    <location>
        <begin position="414"/>
        <end position="436"/>
    </location>
</feature>
<dbReference type="GO" id="GO:0015379">
    <property type="term" value="F:potassium:chloride symporter activity"/>
    <property type="evidence" value="ECO:0007669"/>
    <property type="project" value="InterPro"/>
</dbReference>
<dbReference type="RefSeq" id="WP_007952622.1">
    <property type="nucleotide sequence ID" value="NZ_CP010978.1"/>
</dbReference>
<dbReference type="AlphaFoldDB" id="I9NXY4"/>
<dbReference type="HOGENOM" id="CLU_026429_0_1_9"/>
<feature type="transmembrane region" description="Helical" evidence="10">
    <location>
        <begin position="354"/>
        <end position="375"/>
    </location>
</feature>
<dbReference type="GO" id="GO:0005886">
    <property type="term" value="C:plasma membrane"/>
    <property type="evidence" value="ECO:0007669"/>
    <property type="project" value="UniProtKB-SubCell"/>
</dbReference>
<dbReference type="Proteomes" id="UP000005361">
    <property type="component" value="Chromosome"/>
</dbReference>
<keyword evidence="11" id="KW-0378">Hydrolase</keyword>
<gene>
    <name evidence="11" type="ORF">JBW_02514</name>
</gene>
<dbReference type="InterPro" id="IPR004772">
    <property type="entry name" value="TrkH"/>
</dbReference>
<dbReference type="STRING" id="1192197.JBW_02514"/>
<evidence type="ECO:0000256" key="2">
    <source>
        <dbReference type="ARBA" id="ARBA00022448"/>
    </source>
</evidence>
<evidence type="ECO:0000256" key="6">
    <source>
        <dbReference type="ARBA" id="ARBA00022958"/>
    </source>
</evidence>
<dbReference type="EMBL" id="CP010978">
    <property type="protein sequence ID" value="AJQ27858.1"/>
    <property type="molecule type" value="Genomic_DNA"/>
</dbReference>
<dbReference type="KEGG" id="pft:JBW_02514"/>
<evidence type="ECO:0000256" key="9">
    <source>
        <dbReference type="ARBA" id="ARBA00023136"/>
    </source>
</evidence>
<keyword evidence="3" id="KW-1003">Cell membrane</keyword>
<feature type="transmembrane region" description="Helical" evidence="10">
    <location>
        <begin position="51"/>
        <end position="72"/>
    </location>
</feature>
<accession>I9NXY4</accession>
<keyword evidence="2" id="KW-0813">Transport</keyword>
<evidence type="ECO:0000313" key="12">
    <source>
        <dbReference type="Proteomes" id="UP000005361"/>
    </source>
</evidence>
<sequence>MTVHTRFANLFDISQWKLTPYQILALGFAGLIVTGALLLMTPMASATGQGLSFIDALFTATSAVCVTGLVVVDTGTYFSIFGQMVIIVLIQAGALGIMTMATLMALIMRRKIQLRERLIMQEALNHMTVSGVVRITQYIIFATFFLEFIGGTILAIHWYSDLGSTGIYYGYWHAISSFCNAGFDLFGNFSSLTRYVDDVTVNLTVTSLIILGGLGFTVIFDVWNNRRWKKLSLHTKLVLITTLVLLIFGTVVILLLEMNNSETLGELSWKGKILASYFQSVAPRTAGYNTVDIGKMQDATLFFTIILMFIGASPASTGGGVKTTTLGVMIAAIWALITGKHDAEIFRRRINQNIIYKAFTVFFIAATLVIIVTMMMSISEEFSFLRILFEVVSAFGTVGLSTGITSSLTVHGKLWLIITMFAGRIGPVTFVLALALRSRKGAIHYPEGKINIG</sequence>
<evidence type="ECO:0000256" key="8">
    <source>
        <dbReference type="ARBA" id="ARBA00023065"/>
    </source>
</evidence>
<keyword evidence="7 10" id="KW-1133">Transmembrane helix</keyword>
<evidence type="ECO:0000256" key="5">
    <source>
        <dbReference type="ARBA" id="ARBA00022692"/>
    </source>
</evidence>
<dbReference type="PANTHER" id="PTHR32024">
    <property type="entry name" value="TRK SYSTEM POTASSIUM UPTAKE PROTEIN TRKG-RELATED"/>
    <property type="match status" value="1"/>
</dbReference>
<evidence type="ECO:0000256" key="10">
    <source>
        <dbReference type="SAM" id="Phobius"/>
    </source>
</evidence>
<feature type="transmembrane region" description="Helical" evidence="10">
    <location>
        <begin position="235"/>
        <end position="256"/>
    </location>
</feature>
<dbReference type="EC" id="3.6.3.14" evidence="11"/>
<dbReference type="OrthoDB" id="9810952at2"/>
<evidence type="ECO:0000256" key="3">
    <source>
        <dbReference type="ARBA" id="ARBA00022475"/>
    </source>
</evidence>
<keyword evidence="8" id="KW-0406">Ion transport</keyword>
<feature type="transmembrane region" description="Helical" evidence="10">
    <location>
        <begin position="299"/>
        <end position="316"/>
    </location>
</feature>
<evidence type="ECO:0000313" key="11">
    <source>
        <dbReference type="EMBL" id="AJQ27858.1"/>
    </source>
</evidence>
<name>I9NXY4_9FIRM</name>
<keyword evidence="6" id="KW-0630">Potassium</keyword>
<comment type="subcellular location">
    <subcellularLocation>
        <location evidence="1">Cell membrane</location>
        <topology evidence="1">Multi-pass membrane protein</topology>
    </subcellularLocation>
</comment>
<evidence type="ECO:0000256" key="7">
    <source>
        <dbReference type="ARBA" id="ARBA00022989"/>
    </source>
</evidence>
<protein>
    <submittedName>
        <fullName evidence="11">Potassium uptake protein, TrkH family</fullName>
        <ecNumber evidence="11">3.6.3.14</ecNumber>
    </submittedName>
</protein>
<reference evidence="11 12" key="1">
    <citation type="journal article" date="2015" name="Genome Announc.">
        <title>Complete Genome Sequence of Pelosinus fermentans JBW45, a Member of a Remarkably Competitive Group of Negativicutes in the Firmicutes Phylum.</title>
        <authorList>
            <person name="De Leon K.B."/>
            <person name="Utturkar S.M."/>
            <person name="Camilleri L.B."/>
            <person name="Elias D.A."/>
            <person name="Arkin A.P."/>
            <person name="Fields M.W."/>
            <person name="Brown S.D."/>
            <person name="Wall J.D."/>
        </authorList>
    </citation>
    <scope>NUCLEOTIDE SEQUENCE [LARGE SCALE GENOMIC DNA]</scope>
    <source>
        <strain evidence="11 12">JBW45</strain>
    </source>
</reference>
<organism evidence="11 12">
    <name type="scientific">Pelosinus fermentans JBW45</name>
    <dbReference type="NCBI Taxonomy" id="1192197"/>
    <lineage>
        <taxon>Bacteria</taxon>
        <taxon>Bacillati</taxon>
        <taxon>Bacillota</taxon>
        <taxon>Negativicutes</taxon>
        <taxon>Selenomonadales</taxon>
        <taxon>Sporomusaceae</taxon>
        <taxon>Pelosinus</taxon>
    </lineage>
</organism>
<dbReference type="InterPro" id="IPR003445">
    <property type="entry name" value="Cat_transpt"/>
</dbReference>
<keyword evidence="4" id="KW-0633">Potassium transport</keyword>